<dbReference type="Proteomes" id="UP000319801">
    <property type="component" value="Unassembled WGS sequence"/>
</dbReference>
<feature type="compositionally biased region" description="Polar residues" evidence="1">
    <location>
        <begin position="59"/>
        <end position="80"/>
    </location>
</feature>
<feature type="region of interest" description="Disordered" evidence="1">
    <location>
        <begin position="53"/>
        <end position="91"/>
    </location>
</feature>
<protein>
    <submittedName>
        <fullName evidence="2">Uncharacterized protein</fullName>
    </submittedName>
</protein>
<evidence type="ECO:0000313" key="3">
    <source>
        <dbReference type="Proteomes" id="UP000319801"/>
    </source>
</evidence>
<name>A0A556V7C0_BAGYA</name>
<proteinExistence type="predicted"/>
<dbReference type="AlphaFoldDB" id="A0A556V7C0"/>
<evidence type="ECO:0000313" key="2">
    <source>
        <dbReference type="EMBL" id="TSX99876.1"/>
    </source>
</evidence>
<evidence type="ECO:0000256" key="1">
    <source>
        <dbReference type="SAM" id="MobiDB-lite"/>
    </source>
</evidence>
<comment type="caution">
    <text evidence="2">The sequence shown here is derived from an EMBL/GenBank/DDBJ whole genome shotgun (WGS) entry which is preliminary data.</text>
</comment>
<organism evidence="2 3">
    <name type="scientific">Bagarius yarrelli</name>
    <name type="common">Goonch</name>
    <name type="synonym">Bagrus yarrelli</name>
    <dbReference type="NCBI Taxonomy" id="175774"/>
    <lineage>
        <taxon>Eukaryota</taxon>
        <taxon>Metazoa</taxon>
        <taxon>Chordata</taxon>
        <taxon>Craniata</taxon>
        <taxon>Vertebrata</taxon>
        <taxon>Euteleostomi</taxon>
        <taxon>Actinopterygii</taxon>
        <taxon>Neopterygii</taxon>
        <taxon>Teleostei</taxon>
        <taxon>Ostariophysi</taxon>
        <taxon>Siluriformes</taxon>
        <taxon>Sisoridae</taxon>
        <taxon>Sisorinae</taxon>
        <taxon>Bagarius</taxon>
    </lineage>
</organism>
<accession>A0A556V7C0</accession>
<gene>
    <name evidence="2" type="ORF">Baya_13928</name>
</gene>
<dbReference type="EMBL" id="VCAZ01000144">
    <property type="protein sequence ID" value="TSX99876.1"/>
    <property type="molecule type" value="Genomic_DNA"/>
</dbReference>
<feature type="compositionally biased region" description="Basic residues" evidence="1">
    <location>
        <begin position="81"/>
        <end position="91"/>
    </location>
</feature>
<sequence length="91" mass="10259">MSCPSSYLKQNYRLACECVLTFLSSSITGDHTNYTRSIRATISERKRCNLESSVLPPNFSRSPSCTPTPIDSTEPNQKSSPFRRVKRNPTN</sequence>
<reference evidence="2 3" key="1">
    <citation type="journal article" date="2019" name="Genome Biol. Evol.">
        <title>Whole-Genome Sequencing of the Giant Devil Catfish, Bagarius yarrelli.</title>
        <authorList>
            <person name="Jiang W."/>
            <person name="Lv Y."/>
            <person name="Cheng L."/>
            <person name="Yang K."/>
            <person name="Chao B."/>
            <person name="Wang X."/>
            <person name="Li Y."/>
            <person name="Pan X."/>
            <person name="You X."/>
            <person name="Zhang Y."/>
            <person name="Yang J."/>
            <person name="Li J."/>
            <person name="Zhang X."/>
            <person name="Liu S."/>
            <person name="Sun C."/>
            <person name="Yang J."/>
            <person name="Shi Q."/>
        </authorList>
    </citation>
    <scope>NUCLEOTIDE SEQUENCE [LARGE SCALE GENOMIC DNA]</scope>
    <source>
        <strain evidence="2">JWS20170419001</strain>
        <tissue evidence="2">Muscle</tissue>
    </source>
</reference>
<keyword evidence="3" id="KW-1185">Reference proteome</keyword>